<dbReference type="InterPro" id="IPR004218">
    <property type="entry name" value="GSHS_ATP-bd"/>
</dbReference>
<evidence type="ECO:0000313" key="3">
    <source>
        <dbReference type="Proteomes" id="UP000549066"/>
    </source>
</evidence>
<organism evidence="2 3">
    <name type="scientific">Agromyces hippuratus</name>
    <dbReference type="NCBI Taxonomy" id="286438"/>
    <lineage>
        <taxon>Bacteria</taxon>
        <taxon>Bacillati</taxon>
        <taxon>Actinomycetota</taxon>
        <taxon>Actinomycetes</taxon>
        <taxon>Micrococcales</taxon>
        <taxon>Microbacteriaceae</taxon>
        <taxon>Agromyces</taxon>
    </lineage>
</organism>
<accession>A0A852WNH3</accession>
<comment type="caution">
    <text evidence="2">The sequence shown here is derived from an EMBL/GenBank/DDBJ whole genome shotgun (WGS) entry which is preliminary data.</text>
</comment>
<name>A0A852WNH3_9MICO</name>
<dbReference type="Pfam" id="PF02955">
    <property type="entry name" value="GSH-S_ATP"/>
    <property type="match status" value="1"/>
</dbReference>
<feature type="domain" description="Prokaryotic glutathione synthetase ATP-binding" evidence="1">
    <location>
        <begin position="154"/>
        <end position="268"/>
    </location>
</feature>
<dbReference type="PANTHER" id="PTHR39217">
    <property type="match status" value="1"/>
</dbReference>
<protein>
    <submittedName>
        <fullName evidence="2">Glutathione synthase/RimK-type ligase-like ATP-grasp enzyme</fullName>
    </submittedName>
</protein>
<dbReference type="SUPFAM" id="SSF56059">
    <property type="entry name" value="Glutathione synthetase ATP-binding domain-like"/>
    <property type="match status" value="1"/>
</dbReference>
<evidence type="ECO:0000313" key="2">
    <source>
        <dbReference type="EMBL" id="NYG19516.1"/>
    </source>
</evidence>
<keyword evidence="3" id="KW-1185">Reference proteome</keyword>
<gene>
    <name evidence="2" type="ORF">BJY17_000263</name>
</gene>
<dbReference type="AlphaFoldDB" id="A0A852WNH3"/>
<reference evidence="2 3" key="1">
    <citation type="submission" date="2020-07" db="EMBL/GenBank/DDBJ databases">
        <title>Sequencing the genomes of 1000 actinobacteria strains.</title>
        <authorList>
            <person name="Klenk H.-P."/>
        </authorList>
    </citation>
    <scope>NUCLEOTIDE SEQUENCE [LARGE SCALE GENOMIC DNA]</scope>
    <source>
        <strain evidence="2 3">DSM 8598</strain>
    </source>
</reference>
<dbReference type="EMBL" id="JACCFI010000001">
    <property type="protein sequence ID" value="NYG19516.1"/>
    <property type="molecule type" value="Genomic_DNA"/>
</dbReference>
<keyword evidence="2" id="KW-0436">Ligase</keyword>
<proteinExistence type="predicted"/>
<evidence type="ECO:0000259" key="1">
    <source>
        <dbReference type="Pfam" id="PF02955"/>
    </source>
</evidence>
<dbReference type="GO" id="GO:0004363">
    <property type="term" value="F:glutathione synthase activity"/>
    <property type="evidence" value="ECO:0007669"/>
    <property type="project" value="InterPro"/>
</dbReference>
<dbReference type="Proteomes" id="UP000549066">
    <property type="component" value="Unassembled WGS sequence"/>
</dbReference>
<dbReference type="InterPro" id="IPR053191">
    <property type="entry name" value="DcsG_Biosynth_Enzyme"/>
</dbReference>
<dbReference type="PANTHER" id="PTHR39217:SF1">
    <property type="entry name" value="GLUTATHIONE SYNTHETASE"/>
    <property type="match status" value="1"/>
</dbReference>
<sequence length="313" mass="33714">MTGSGTDPMSRAKPMRIAVLRCERLPGFVTWEIPDVESLFDDDHRLLDAFAERGVDAEPVAWSSAEVDWNAYDAVVIRSTWDYVDRLPRFLEVIAAIERSSAALLNSGAAVRWNADKHYLDDLDHLGVPIVPLVRGTPAGASRLHAAVAEAGWHELVLKPAVGVGGSGVVRADAATLQQALDAIPPETEVMVQPFAPAILDEGELSFVFLGGESSHVLRKRPATGDFRAHGIYGGTVERATAERSDLAEVQSMLARLPFDLLYARVDVVRVDGRLAALELELIEPMLYLGLAPGSAGRIADATLARLARPAPG</sequence>
<dbReference type="GO" id="GO:0005524">
    <property type="term" value="F:ATP binding"/>
    <property type="evidence" value="ECO:0007669"/>
    <property type="project" value="InterPro"/>
</dbReference>
<dbReference type="RefSeq" id="WP_179549785.1">
    <property type="nucleotide sequence ID" value="NZ_JACCFI010000001.1"/>
</dbReference>